<dbReference type="Proteomes" id="UP001432027">
    <property type="component" value="Unassembled WGS sequence"/>
</dbReference>
<sequence length="60" mass="6442">GCFFRNLEDSLLDSNVNHLVLAPSWPPPSSSSQLTFFSRLTGDTARAVCTPDRSSVTGSV</sequence>
<name>A0AAV5S8K6_9BILA</name>
<reference evidence="1" key="1">
    <citation type="submission" date="2023-10" db="EMBL/GenBank/DDBJ databases">
        <title>Genome assembly of Pristionchus species.</title>
        <authorList>
            <person name="Yoshida K."/>
            <person name="Sommer R.J."/>
        </authorList>
    </citation>
    <scope>NUCLEOTIDE SEQUENCE</scope>
    <source>
        <strain evidence="1">RS0144</strain>
    </source>
</reference>
<organism evidence="1 2">
    <name type="scientific">Pristionchus entomophagus</name>
    <dbReference type="NCBI Taxonomy" id="358040"/>
    <lineage>
        <taxon>Eukaryota</taxon>
        <taxon>Metazoa</taxon>
        <taxon>Ecdysozoa</taxon>
        <taxon>Nematoda</taxon>
        <taxon>Chromadorea</taxon>
        <taxon>Rhabditida</taxon>
        <taxon>Rhabditina</taxon>
        <taxon>Diplogasteromorpha</taxon>
        <taxon>Diplogasteroidea</taxon>
        <taxon>Neodiplogasteridae</taxon>
        <taxon>Pristionchus</taxon>
    </lineage>
</organism>
<feature type="non-terminal residue" evidence="1">
    <location>
        <position position="1"/>
    </location>
</feature>
<protein>
    <submittedName>
        <fullName evidence="1">Uncharacterized protein</fullName>
    </submittedName>
</protein>
<evidence type="ECO:0000313" key="1">
    <source>
        <dbReference type="EMBL" id="GMS78497.1"/>
    </source>
</evidence>
<dbReference type="AlphaFoldDB" id="A0AAV5S8K6"/>
<evidence type="ECO:0000313" key="2">
    <source>
        <dbReference type="Proteomes" id="UP001432027"/>
    </source>
</evidence>
<accession>A0AAV5S8K6</accession>
<keyword evidence="2" id="KW-1185">Reference proteome</keyword>
<comment type="caution">
    <text evidence="1">The sequence shown here is derived from an EMBL/GenBank/DDBJ whole genome shotgun (WGS) entry which is preliminary data.</text>
</comment>
<proteinExistence type="predicted"/>
<dbReference type="EMBL" id="BTSX01000001">
    <property type="protein sequence ID" value="GMS78497.1"/>
    <property type="molecule type" value="Genomic_DNA"/>
</dbReference>
<gene>
    <name evidence="1" type="ORF">PENTCL1PPCAC_672</name>
</gene>